<evidence type="ECO:0000256" key="6">
    <source>
        <dbReference type="ARBA" id="ARBA00022801"/>
    </source>
</evidence>
<dbReference type="Gene3D" id="3.40.630.10">
    <property type="entry name" value="Zn peptidases"/>
    <property type="match status" value="1"/>
</dbReference>
<keyword evidence="6 9" id="KW-0378">Hydrolase</keyword>
<reference evidence="11 12" key="1">
    <citation type="submission" date="2020-09" db="EMBL/GenBank/DDBJ databases">
        <title>Investigation of environmental microbes.</title>
        <authorList>
            <person name="Ou Y."/>
            <person name="Kang Q."/>
        </authorList>
    </citation>
    <scope>NUCLEOTIDE SEQUENCE [LARGE SCALE GENOMIC DNA]</scope>
    <source>
        <strain evidence="11 12">KJZ-14</strain>
    </source>
</reference>
<dbReference type="GO" id="GO:0004177">
    <property type="term" value="F:aminopeptidase activity"/>
    <property type="evidence" value="ECO:0007669"/>
    <property type="project" value="UniProtKB-KW"/>
</dbReference>
<comment type="similarity">
    <text evidence="2 9">Belongs to the peptidase M18 family.</text>
</comment>
<keyword evidence="5 9" id="KW-0479">Metal-binding</keyword>
<keyword evidence="7 9" id="KW-0862">Zinc</keyword>
<evidence type="ECO:0000256" key="4">
    <source>
        <dbReference type="ARBA" id="ARBA00022670"/>
    </source>
</evidence>
<dbReference type="RefSeq" id="WP_190724481.1">
    <property type="nucleotide sequence ID" value="NZ_CP061539.1"/>
</dbReference>
<dbReference type="GO" id="GO:0005737">
    <property type="term" value="C:cytoplasm"/>
    <property type="evidence" value="ECO:0007669"/>
    <property type="project" value="UniProtKB-ARBA"/>
</dbReference>
<dbReference type="PANTHER" id="PTHR28570:SF3">
    <property type="entry name" value="ASPARTYL AMINOPEPTIDASE"/>
    <property type="match status" value="1"/>
</dbReference>
<keyword evidence="4 9" id="KW-0645">Protease</keyword>
<proteinExistence type="inferred from homology"/>
<keyword evidence="8 9" id="KW-0482">Metalloprotease</keyword>
<dbReference type="SUPFAM" id="SSF53187">
    <property type="entry name" value="Zn-dependent exopeptidases"/>
    <property type="match status" value="1"/>
</dbReference>
<keyword evidence="12" id="KW-1185">Reference proteome</keyword>
<dbReference type="InterPro" id="IPR023358">
    <property type="entry name" value="Peptidase_M18_dom2"/>
</dbReference>
<dbReference type="PANTHER" id="PTHR28570">
    <property type="entry name" value="ASPARTYL AMINOPEPTIDASE"/>
    <property type="match status" value="1"/>
</dbReference>
<name>A0A7H2BD87_9MICC</name>
<dbReference type="GeneID" id="96624685"/>
<dbReference type="GO" id="GO:0006508">
    <property type="term" value="P:proteolysis"/>
    <property type="evidence" value="ECO:0007669"/>
    <property type="project" value="UniProtKB-KW"/>
</dbReference>
<evidence type="ECO:0000256" key="5">
    <source>
        <dbReference type="ARBA" id="ARBA00022723"/>
    </source>
</evidence>
<evidence type="ECO:0000313" key="11">
    <source>
        <dbReference type="EMBL" id="QNV37633.1"/>
    </source>
</evidence>
<dbReference type="KEGG" id="rter:IDM49_10590"/>
<evidence type="ECO:0000256" key="3">
    <source>
        <dbReference type="ARBA" id="ARBA00022438"/>
    </source>
</evidence>
<accession>A0A7H2BD87</accession>
<dbReference type="InterPro" id="IPR001948">
    <property type="entry name" value="Peptidase_M18"/>
</dbReference>
<organism evidence="11 12">
    <name type="scientific">Rothia terrae</name>
    <dbReference type="NCBI Taxonomy" id="396015"/>
    <lineage>
        <taxon>Bacteria</taxon>
        <taxon>Bacillati</taxon>
        <taxon>Actinomycetota</taxon>
        <taxon>Actinomycetes</taxon>
        <taxon>Micrococcales</taxon>
        <taxon>Micrococcaceae</taxon>
        <taxon>Rothia</taxon>
    </lineage>
</organism>
<evidence type="ECO:0000256" key="1">
    <source>
        <dbReference type="ARBA" id="ARBA00001947"/>
    </source>
</evidence>
<dbReference type="Gene3D" id="2.30.250.10">
    <property type="entry name" value="Aminopeptidase i, Domain 2"/>
    <property type="match status" value="1"/>
</dbReference>
<comment type="cofactor">
    <cofactor evidence="1 10">
        <name>Zn(2+)</name>
        <dbReference type="ChEBI" id="CHEBI:29105"/>
    </cofactor>
</comment>
<evidence type="ECO:0000256" key="7">
    <source>
        <dbReference type="ARBA" id="ARBA00022833"/>
    </source>
</evidence>
<evidence type="ECO:0000256" key="10">
    <source>
        <dbReference type="RuleBase" id="RU004387"/>
    </source>
</evidence>
<dbReference type="AlphaFoldDB" id="A0A7H2BD87"/>
<keyword evidence="3 9" id="KW-0031">Aminopeptidase</keyword>
<dbReference type="GO" id="GO:0008270">
    <property type="term" value="F:zinc ion binding"/>
    <property type="evidence" value="ECO:0007669"/>
    <property type="project" value="InterPro"/>
</dbReference>
<dbReference type="EC" id="3.4.11.-" evidence="10"/>
<gene>
    <name evidence="11" type="ORF">IDM49_10590</name>
</gene>
<dbReference type="PRINTS" id="PR00932">
    <property type="entry name" value="AMINO1PTASE"/>
</dbReference>
<dbReference type="EMBL" id="CP061539">
    <property type="protein sequence ID" value="QNV37633.1"/>
    <property type="molecule type" value="Genomic_DNA"/>
</dbReference>
<dbReference type="NCBIfam" id="NF002759">
    <property type="entry name" value="PRK02813.1"/>
    <property type="match status" value="1"/>
</dbReference>
<sequence length="436" mass="46952">MSIDPQQNIEDLSAFVQASPTSFHVAAEVARRLESSGFTALKEEDAWGADAATGKHFVVRDGAIIAWAGAAQAGKASGYRILGAHTDSPSFKLKPNSSVRTFSWNQVGVEIYGGPLLNSWLDRELCIAGRLAVLDADGKVEQRLVKTGPVARIAQLAIHLDRDVNNGLKLDKQNNIYPIWGAGESTGDVLGYLSDQVEGEPVDSRRILGYDLLLADTQAPRTFGENNEFFASGRLDNLSSVHAGMTALQRFVESEDCKDATRTVMLAAFDHEEVGSATRSGAAGPFLEDILVRLSAARGETPEEYRRSIADSICLSSDAGHLVHPNYAGHHDNNVRPQPASGPLLKINAVQRYATDAMGAGIFALACEKAGVPYQEFVSNNNVPCGSTIGPITATRMGMRTIDVGIGLLSMHSVREMCHVNDMAYMTRAIEGFFSL</sequence>
<protein>
    <recommendedName>
        <fullName evidence="10">M18 family aminopeptidase</fullName>
        <ecNumber evidence="10">3.4.11.-</ecNumber>
    </recommendedName>
</protein>
<dbReference type="CDD" id="cd05658">
    <property type="entry name" value="M18_DAP"/>
    <property type="match status" value="1"/>
</dbReference>
<evidence type="ECO:0000256" key="9">
    <source>
        <dbReference type="RuleBase" id="RU004386"/>
    </source>
</evidence>
<dbReference type="Pfam" id="PF02127">
    <property type="entry name" value="Peptidase_M18"/>
    <property type="match status" value="1"/>
</dbReference>
<evidence type="ECO:0000256" key="8">
    <source>
        <dbReference type="ARBA" id="ARBA00023049"/>
    </source>
</evidence>
<dbReference type="Proteomes" id="UP000516404">
    <property type="component" value="Chromosome"/>
</dbReference>
<evidence type="ECO:0000256" key="2">
    <source>
        <dbReference type="ARBA" id="ARBA00008290"/>
    </source>
</evidence>
<dbReference type="GO" id="GO:0008237">
    <property type="term" value="F:metallopeptidase activity"/>
    <property type="evidence" value="ECO:0007669"/>
    <property type="project" value="UniProtKB-KW"/>
</dbReference>
<evidence type="ECO:0000313" key="12">
    <source>
        <dbReference type="Proteomes" id="UP000516404"/>
    </source>
</evidence>
<dbReference type="SUPFAM" id="SSF101821">
    <property type="entry name" value="Aminopeptidase/glucanase lid domain"/>
    <property type="match status" value="1"/>
</dbReference>